<protein>
    <submittedName>
        <fullName evidence="1">Uncharacterized protein</fullName>
    </submittedName>
</protein>
<proteinExistence type="predicted"/>
<evidence type="ECO:0000313" key="2">
    <source>
        <dbReference type="Proteomes" id="UP000499080"/>
    </source>
</evidence>
<dbReference type="EMBL" id="BGPR01010225">
    <property type="protein sequence ID" value="GBN44960.1"/>
    <property type="molecule type" value="Genomic_DNA"/>
</dbReference>
<organism evidence="1 2">
    <name type="scientific">Araneus ventricosus</name>
    <name type="common">Orbweaver spider</name>
    <name type="synonym">Epeira ventricosa</name>
    <dbReference type="NCBI Taxonomy" id="182803"/>
    <lineage>
        <taxon>Eukaryota</taxon>
        <taxon>Metazoa</taxon>
        <taxon>Ecdysozoa</taxon>
        <taxon>Arthropoda</taxon>
        <taxon>Chelicerata</taxon>
        <taxon>Arachnida</taxon>
        <taxon>Araneae</taxon>
        <taxon>Araneomorphae</taxon>
        <taxon>Entelegynae</taxon>
        <taxon>Araneoidea</taxon>
        <taxon>Araneidae</taxon>
        <taxon>Araneus</taxon>
    </lineage>
</organism>
<sequence>MLKHISIYQHELFIQFISPSALHPYYLSFILTVDNDLYNSDHFTLILTDSLNNPTSPFSPPKYILNAAYWEKFTSLATINSDIVKSATIDESLNHIVNIIMEAADNSIPKTFGNRRKQNKLCGKDDFPHIYRKQRKDWYTFHRDPTIPNFIQFKKTRAESRKIQRRSRIVSWQKFFSGITFRMTTLAQYHP</sequence>
<dbReference type="Proteomes" id="UP000499080">
    <property type="component" value="Unassembled WGS sequence"/>
</dbReference>
<keyword evidence="2" id="KW-1185">Reference proteome</keyword>
<name>A0A4Y2P348_ARAVE</name>
<dbReference type="AlphaFoldDB" id="A0A4Y2P348"/>
<reference evidence="1 2" key="1">
    <citation type="journal article" date="2019" name="Sci. Rep.">
        <title>Orb-weaving spider Araneus ventricosus genome elucidates the spidroin gene catalogue.</title>
        <authorList>
            <person name="Kono N."/>
            <person name="Nakamura H."/>
            <person name="Ohtoshi R."/>
            <person name="Moran D.A.P."/>
            <person name="Shinohara A."/>
            <person name="Yoshida Y."/>
            <person name="Fujiwara M."/>
            <person name="Mori M."/>
            <person name="Tomita M."/>
            <person name="Arakawa K."/>
        </authorList>
    </citation>
    <scope>NUCLEOTIDE SEQUENCE [LARGE SCALE GENOMIC DNA]</scope>
</reference>
<evidence type="ECO:0000313" key="1">
    <source>
        <dbReference type="EMBL" id="GBN44960.1"/>
    </source>
</evidence>
<gene>
    <name evidence="1" type="ORF">AVEN_174812_1</name>
</gene>
<accession>A0A4Y2P348</accession>
<comment type="caution">
    <text evidence="1">The sequence shown here is derived from an EMBL/GenBank/DDBJ whole genome shotgun (WGS) entry which is preliminary data.</text>
</comment>